<protein>
    <submittedName>
        <fullName evidence="1">Uncharacterized protein</fullName>
    </submittedName>
</protein>
<organism evidence="1 2">
    <name type="scientific">Helicobacter zhangjianzhongii</name>
    <dbReference type="NCBI Taxonomy" id="2974574"/>
    <lineage>
        <taxon>Bacteria</taxon>
        <taxon>Pseudomonadati</taxon>
        <taxon>Campylobacterota</taxon>
        <taxon>Epsilonproteobacteria</taxon>
        <taxon>Campylobacterales</taxon>
        <taxon>Helicobacteraceae</taxon>
        <taxon>Helicobacter</taxon>
    </lineage>
</organism>
<accession>A0ACC6FVR2</accession>
<keyword evidence="2" id="KW-1185">Reference proteome</keyword>
<gene>
    <name evidence="1" type="ORF">NYG90_10075</name>
</gene>
<reference evidence="1 2" key="1">
    <citation type="journal article" date="2023" name="Microorganisms">
        <title>Isolation and Genomic Characteristics of Cat-Borne Campylobacter felis sp. nov. and Sheep-Borne Campylobacter ovis sp. nov.</title>
        <authorList>
            <person name="Wang H."/>
            <person name="Li Y."/>
            <person name="Gu Y."/>
            <person name="Zhou G."/>
            <person name="Chen X."/>
            <person name="Zhang X."/>
            <person name="Shao Z."/>
            <person name="Zhang J."/>
            <person name="Zhang M."/>
        </authorList>
    </citation>
    <scope>NUCLEOTIDE SEQUENCE [LARGE SCALE GENOMIC DNA]</scope>
    <source>
        <strain evidence="1 2">XJK30-2</strain>
    </source>
</reference>
<comment type="caution">
    <text evidence="1">The sequence shown here is derived from an EMBL/GenBank/DDBJ whole genome shotgun (WGS) entry which is preliminary data.</text>
</comment>
<dbReference type="EMBL" id="JANURN010000013">
    <property type="protein sequence ID" value="MDL0083005.1"/>
    <property type="molecule type" value="Genomic_DNA"/>
</dbReference>
<evidence type="ECO:0000313" key="2">
    <source>
        <dbReference type="Proteomes" id="UP001173802"/>
    </source>
</evidence>
<name>A0ACC6FVR2_9HELI</name>
<dbReference type="Proteomes" id="UP001173802">
    <property type="component" value="Unassembled WGS sequence"/>
</dbReference>
<sequence length="92" mass="10608">MALWVGRIIGVALSFWARIHFWLCVVVVWCVWIATPCRARLAMTEKQKTPQIQTRRRILGFCDDFGGFLKKHRLAPSGVLVFKPRVQGFYSA</sequence>
<proteinExistence type="predicted"/>
<evidence type="ECO:0000313" key="1">
    <source>
        <dbReference type="EMBL" id="MDL0083005.1"/>
    </source>
</evidence>